<dbReference type="PROSITE" id="PS51257">
    <property type="entry name" value="PROKAR_LIPOPROTEIN"/>
    <property type="match status" value="1"/>
</dbReference>
<name>A0ABX3CXZ7_9BACI</name>
<organism evidence="1 2">
    <name type="scientific">Cytobacillus oceanisediminis</name>
    <dbReference type="NCBI Taxonomy" id="665099"/>
    <lineage>
        <taxon>Bacteria</taxon>
        <taxon>Bacillati</taxon>
        <taxon>Bacillota</taxon>
        <taxon>Bacilli</taxon>
        <taxon>Bacillales</taxon>
        <taxon>Bacillaceae</taxon>
        <taxon>Cytobacillus</taxon>
    </lineage>
</organism>
<dbReference type="Proteomes" id="UP000180194">
    <property type="component" value="Unassembled WGS sequence"/>
</dbReference>
<evidence type="ECO:0000313" key="2">
    <source>
        <dbReference type="Proteomes" id="UP000180194"/>
    </source>
</evidence>
<sequence length="129" mass="15042">MGKLLPNIIKVGKWLFVLFLLVACENEKSSKLVESNPMTKHQLESLLKEENYDEIRYFIKQNAKNVEKEPIVDYAIEALNQTGEMENHSFLKELFIKWIEARDYETLNLYITNLETEGNGESVTTFLHS</sequence>
<reference evidence="1 2" key="1">
    <citation type="submission" date="2016-07" db="EMBL/GenBank/DDBJ databases">
        <title>Bacillus oceanisediminis whole genome.</title>
        <authorList>
            <person name="Pal Y."/>
            <person name="Verma A."/>
            <person name="Mual P."/>
            <person name="Srinivasan K."/>
        </authorList>
    </citation>
    <scope>NUCLEOTIDE SEQUENCE [LARGE SCALE GENOMIC DNA]</scope>
    <source>
        <strain evidence="1 2">Bhandara28</strain>
    </source>
</reference>
<dbReference type="EMBL" id="MBRJ01000008">
    <property type="protein sequence ID" value="OHX49941.1"/>
    <property type="molecule type" value="Genomic_DNA"/>
</dbReference>
<proteinExistence type="predicted"/>
<protein>
    <recommendedName>
        <fullName evidence="3">HEAT repeat domain-containing protein</fullName>
    </recommendedName>
</protein>
<keyword evidence="2" id="KW-1185">Reference proteome</keyword>
<evidence type="ECO:0008006" key="3">
    <source>
        <dbReference type="Google" id="ProtNLM"/>
    </source>
</evidence>
<evidence type="ECO:0000313" key="1">
    <source>
        <dbReference type="EMBL" id="OHX49941.1"/>
    </source>
</evidence>
<dbReference type="RefSeq" id="WP_071156262.1">
    <property type="nucleotide sequence ID" value="NZ_MBRJ01000008.1"/>
</dbReference>
<accession>A0ABX3CXZ7</accession>
<comment type="caution">
    <text evidence="1">The sequence shown here is derived from an EMBL/GenBank/DDBJ whole genome shotgun (WGS) entry which is preliminary data.</text>
</comment>
<gene>
    <name evidence="1" type="ORF">BBV17_10620</name>
</gene>